<evidence type="ECO:0000313" key="3">
    <source>
        <dbReference type="Proteomes" id="UP001589609"/>
    </source>
</evidence>
<protein>
    <submittedName>
        <fullName evidence="2">DUF2524 family protein</fullName>
    </submittedName>
</protein>
<dbReference type="InterPro" id="IPR019668">
    <property type="entry name" value="Uncharacterised_YtzC"/>
</dbReference>
<evidence type="ECO:0000313" key="2">
    <source>
        <dbReference type="EMBL" id="MFB9756962.1"/>
    </source>
</evidence>
<evidence type="ECO:0000256" key="1">
    <source>
        <dbReference type="SAM" id="Coils"/>
    </source>
</evidence>
<organism evidence="2 3">
    <name type="scientific">Ectobacillus funiculus</name>
    <dbReference type="NCBI Taxonomy" id="137993"/>
    <lineage>
        <taxon>Bacteria</taxon>
        <taxon>Bacillati</taxon>
        <taxon>Bacillota</taxon>
        <taxon>Bacilli</taxon>
        <taxon>Bacillales</taxon>
        <taxon>Bacillaceae</taxon>
        <taxon>Ectobacillus</taxon>
    </lineage>
</organism>
<dbReference type="Proteomes" id="UP001589609">
    <property type="component" value="Unassembled WGS sequence"/>
</dbReference>
<keyword evidence="1" id="KW-0175">Coiled coil</keyword>
<accession>A0ABV5W8Q9</accession>
<reference evidence="2 3" key="1">
    <citation type="submission" date="2024-09" db="EMBL/GenBank/DDBJ databases">
        <authorList>
            <person name="Sun Q."/>
            <person name="Mori K."/>
        </authorList>
    </citation>
    <scope>NUCLEOTIDE SEQUENCE [LARGE SCALE GENOMIC DNA]</scope>
    <source>
        <strain evidence="2 3">JCM 11201</strain>
    </source>
</reference>
<proteinExistence type="predicted"/>
<sequence length="87" mass="10391">MTTRDSLNQCIDNAEQALQYAKEQLDRGKQQEHYNMMEYSDAQLQLEQAVMALEKMEHNANEQQRERIDRALIQLRNMQHEMITTLH</sequence>
<name>A0ABV5W8Q9_9BACI</name>
<dbReference type="Pfam" id="PF10732">
    <property type="entry name" value="DUF2524"/>
    <property type="match status" value="1"/>
</dbReference>
<comment type="caution">
    <text evidence="2">The sequence shown here is derived from an EMBL/GenBank/DDBJ whole genome shotgun (WGS) entry which is preliminary data.</text>
</comment>
<dbReference type="RefSeq" id="WP_379947189.1">
    <property type="nucleotide sequence ID" value="NZ_JAPCYI010000001.1"/>
</dbReference>
<gene>
    <name evidence="2" type="ORF">ACFFMS_00110</name>
</gene>
<keyword evidence="3" id="KW-1185">Reference proteome</keyword>
<dbReference type="EMBL" id="JBHMAF010000002">
    <property type="protein sequence ID" value="MFB9756962.1"/>
    <property type="molecule type" value="Genomic_DNA"/>
</dbReference>
<feature type="coiled-coil region" evidence="1">
    <location>
        <begin position="4"/>
        <end position="81"/>
    </location>
</feature>